<dbReference type="RefSeq" id="XP_024736255.1">
    <property type="nucleotide sequence ID" value="XM_024878142.1"/>
</dbReference>
<dbReference type="EMBL" id="KZ613816">
    <property type="protein sequence ID" value="PMD59351.1"/>
    <property type="molecule type" value="Genomic_DNA"/>
</dbReference>
<proteinExistence type="predicted"/>
<dbReference type="InterPro" id="IPR056125">
    <property type="entry name" value="DUF7708"/>
</dbReference>
<reference evidence="2 3" key="1">
    <citation type="submission" date="2016-04" db="EMBL/GenBank/DDBJ databases">
        <title>A degradative enzymes factory behind the ericoid mycorrhizal symbiosis.</title>
        <authorList>
            <consortium name="DOE Joint Genome Institute"/>
            <person name="Martino E."/>
            <person name="Morin E."/>
            <person name="Grelet G."/>
            <person name="Kuo A."/>
            <person name="Kohler A."/>
            <person name="Daghino S."/>
            <person name="Barry K."/>
            <person name="Choi C."/>
            <person name="Cichocki N."/>
            <person name="Clum A."/>
            <person name="Copeland A."/>
            <person name="Hainaut M."/>
            <person name="Haridas S."/>
            <person name="Labutti K."/>
            <person name="Lindquist E."/>
            <person name="Lipzen A."/>
            <person name="Khouja H.-R."/>
            <person name="Murat C."/>
            <person name="Ohm R."/>
            <person name="Olson A."/>
            <person name="Spatafora J."/>
            <person name="Veneault-Fourrey C."/>
            <person name="Henrissat B."/>
            <person name="Grigoriev I."/>
            <person name="Martin F."/>
            <person name="Perotto S."/>
        </authorList>
    </citation>
    <scope>NUCLEOTIDE SEQUENCE [LARGE SCALE GENOMIC DNA]</scope>
    <source>
        <strain evidence="2 3">E</strain>
    </source>
</reference>
<accession>A0A2J6T8J5</accession>
<dbReference type="GeneID" id="36586219"/>
<dbReference type="Pfam" id="PF24809">
    <property type="entry name" value="DUF7708"/>
    <property type="match status" value="2"/>
</dbReference>
<protein>
    <recommendedName>
        <fullName evidence="1">DUF7708 domain-containing protein</fullName>
    </recommendedName>
</protein>
<feature type="domain" description="DUF7708" evidence="1">
    <location>
        <begin position="128"/>
        <end position="174"/>
    </location>
</feature>
<organism evidence="2 3">
    <name type="scientific">Hyaloscypha bicolor E</name>
    <dbReference type="NCBI Taxonomy" id="1095630"/>
    <lineage>
        <taxon>Eukaryota</taxon>
        <taxon>Fungi</taxon>
        <taxon>Dikarya</taxon>
        <taxon>Ascomycota</taxon>
        <taxon>Pezizomycotina</taxon>
        <taxon>Leotiomycetes</taxon>
        <taxon>Helotiales</taxon>
        <taxon>Hyaloscyphaceae</taxon>
        <taxon>Hyaloscypha</taxon>
        <taxon>Hyaloscypha bicolor</taxon>
    </lineage>
</organism>
<dbReference type="STRING" id="1095630.A0A2J6T8J5"/>
<name>A0A2J6T8J5_9HELO</name>
<evidence type="ECO:0000313" key="2">
    <source>
        <dbReference type="EMBL" id="PMD59351.1"/>
    </source>
</evidence>
<dbReference type="Proteomes" id="UP000235371">
    <property type="component" value="Unassembled WGS sequence"/>
</dbReference>
<evidence type="ECO:0000259" key="1">
    <source>
        <dbReference type="Pfam" id="PF24809"/>
    </source>
</evidence>
<evidence type="ECO:0000313" key="3">
    <source>
        <dbReference type="Proteomes" id="UP000235371"/>
    </source>
</evidence>
<dbReference type="OrthoDB" id="61900at2759"/>
<sequence>MVCERYTRKVRSQIETQYRPFNKRELRGFECAKTAYLEARTLFRRSLNDEEYNLIFPPKTMTIHDVEEAVIAAREKYQNRSGQSKARKWLANCSKRVIYYGVIMDTLSQHHPEYVSLAWGALKFLFIYKIGKIKHSLSPITRPYSLSFKDIVEEIAEASRNIDKEAAAASRAEIRGLHMQVLHLSEISKSIAHSVIVNFDRQLSMSTNISNHLAGQAEWIQSSQMAQIRSLKIIAGLPSSVGSLDFCRSLRNRRKTPALMDENEIAKLQWWYSSREAPSTLNAQARRLRTGSTDFAVDYVDILRANSIPVVWIVPHTNIFDEKVCSLSDILLVLVMQILEVSPRVLAEGNFPVMIPHFQDIGSQESEAAERTFELLARCLAGIYHLYIVVDMTLINAVVNDNSTRANAFLMRLRLMLSSRPGVKLVLASWRPVRGLSNQDSESIYQINIHGRLAGLSKQRVNRSSRTLAIGQTALRRFLY</sequence>
<dbReference type="InParanoid" id="A0A2J6T8J5"/>
<dbReference type="AlphaFoldDB" id="A0A2J6T8J5"/>
<gene>
    <name evidence="2" type="ORF">K444DRAFT_590189</name>
</gene>
<feature type="domain" description="DUF7708" evidence="1">
    <location>
        <begin position="88"/>
        <end position="127"/>
    </location>
</feature>
<keyword evidence="3" id="KW-1185">Reference proteome</keyword>